<gene>
    <name evidence="2" type="ORF">SAMN02745229_03013</name>
</gene>
<evidence type="ECO:0000313" key="2">
    <source>
        <dbReference type="EMBL" id="SHI39157.1"/>
    </source>
</evidence>
<dbReference type="Proteomes" id="UP000184278">
    <property type="component" value="Unassembled WGS sequence"/>
</dbReference>
<dbReference type="STRING" id="1121131.SAMN02745229_03013"/>
<dbReference type="EMBL" id="FQXK01000028">
    <property type="protein sequence ID" value="SHI39157.1"/>
    <property type="molecule type" value="Genomic_DNA"/>
</dbReference>
<accession>A0A1M6ARW1</accession>
<dbReference type="GeneID" id="89510987"/>
<dbReference type="AlphaFoldDB" id="A0A1M6ARW1"/>
<dbReference type="OrthoDB" id="2004520at2"/>
<reference evidence="3" key="1">
    <citation type="submission" date="2016-11" db="EMBL/GenBank/DDBJ databases">
        <authorList>
            <person name="Varghese N."/>
            <person name="Submissions S."/>
        </authorList>
    </citation>
    <scope>NUCLEOTIDE SEQUENCE [LARGE SCALE GENOMIC DNA]</scope>
    <source>
        <strain evidence="3">DSM 3071</strain>
    </source>
</reference>
<feature type="transmembrane region" description="Helical" evidence="1">
    <location>
        <begin position="188"/>
        <end position="208"/>
    </location>
</feature>
<feature type="transmembrane region" description="Helical" evidence="1">
    <location>
        <begin position="7"/>
        <end position="30"/>
    </location>
</feature>
<organism evidence="2 3">
    <name type="scientific">Butyrivibrio fibrisolvens DSM 3071</name>
    <dbReference type="NCBI Taxonomy" id="1121131"/>
    <lineage>
        <taxon>Bacteria</taxon>
        <taxon>Bacillati</taxon>
        <taxon>Bacillota</taxon>
        <taxon>Clostridia</taxon>
        <taxon>Lachnospirales</taxon>
        <taxon>Lachnospiraceae</taxon>
        <taxon>Butyrivibrio</taxon>
    </lineage>
</organism>
<feature type="transmembrane region" description="Helical" evidence="1">
    <location>
        <begin position="42"/>
        <end position="63"/>
    </location>
</feature>
<keyword evidence="3" id="KW-1185">Reference proteome</keyword>
<dbReference type="RefSeq" id="WP_073388969.1">
    <property type="nucleotide sequence ID" value="NZ_FQXK01000028.1"/>
</dbReference>
<protein>
    <recommendedName>
        <fullName evidence="4">ABC-2 family transporter protein</fullName>
    </recommendedName>
</protein>
<evidence type="ECO:0000256" key="1">
    <source>
        <dbReference type="SAM" id="Phobius"/>
    </source>
</evidence>
<evidence type="ECO:0008006" key="4">
    <source>
        <dbReference type="Google" id="ProtNLM"/>
    </source>
</evidence>
<keyword evidence="1" id="KW-1133">Transmembrane helix</keyword>
<feature type="transmembrane region" description="Helical" evidence="1">
    <location>
        <begin position="124"/>
        <end position="146"/>
    </location>
</feature>
<name>A0A1M6ARW1_BUTFI</name>
<sequence length="220" mass="25212">MKDILKVYRIFCNSIYSIVVLVLFPVLAIGIHTMLTGRLAEWSLFIIAFYMMVLGVFGDFFCYNGINSKDFQFGLFRNTLNGRNNIKLAIVTDQVRRFLQICFVLLICGAITLISKSALNKSEIVLLILILIAFVYGANSIIISILRFITEYTIYMGTAFILVALFGAAVSVLILYRYEYMTINLWTWLIVFIVLDVIGSFLAVKMPLRNFDRSFKEREV</sequence>
<evidence type="ECO:0000313" key="3">
    <source>
        <dbReference type="Proteomes" id="UP000184278"/>
    </source>
</evidence>
<feature type="transmembrane region" description="Helical" evidence="1">
    <location>
        <begin position="153"/>
        <end position="176"/>
    </location>
</feature>
<proteinExistence type="predicted"/>
<keyword evidence="1" id="KW-0812">Transmembrane</keyword>
<keyword evidence="1" id="KW-0472">Membrane</keyword>
<feature type="transmembrane region" description="Helical" evidence="1">
    <location>
        <begin position="98"/>
        <end position="118"/>
    </location>
</feature>